<keyword evidence="1" id="KW-0540">Nuclease</keyword>
<feature type="domain" description="HNH nuclease" evidence="6">
    <location>
        <begin position="52"/>
        <end position="108"/>
    </location>
</feature>
<dbReference type="GO" id="GO:0004519">
    <property type="term" value="F:endonuclease activity"/>
    <property type="evidence" value="ECO:0007669"/>
    <property type="project" value="UniProtKB-KW"/>
</dbReference>
<dbReference type="EMBL" id="JZYX01000092">
    <property type="protein sequence ID" value="KJN14162.1"/>
    <property type="molecule type" value="Genomic_DNA"/>
</dbReference>
<evidence type="ECO:0000256" key="1">
    <source>
        <dbReference type="ARBA" id="ARBA00022722"/>
    </source>
</evidence>
<dbReference type="Gene3D" id="1.10.30.50">
    <property type="match status" value="1"/>
</dbReference>
<sequence length="147" mass="17019">MPWQPLRRCNEPGCNKRVKSGKCDEHKRDARRQSDSRRGTRTERGYSNRWGEYRRHFLKANPLCVHCLKAGVYASATIVDHIIPIEGEADVLFWPASNHQSLCAACHGRKTTTTDPVTKQQRKAGKFREQEEAARHRTDWIYEANND</sequence>
<dbReference type="SMART" id="SM00507">
    <property type="entry name" value="HNHc"/>
    <property type="match status" value="1"/>
</dbReference>
<accession>A0A0F0ZXA1</accession>
<evidence type="ECO:0000256" key="4">
    <source>
        <dbReference type="ARBA" id="ARBA00040194"/>
    </source>
</evidence>
<dbReference type="PANTHER" id="PTHR41286:SF1">
    <property type="entry name" value="HNH NUCLEASE YAJD-RELATED"/>
    <property type="match status" value="1"/>
</dbReference>
<comment type="caution">
    <text evidence="7">The sequence shown here is derived from an EMBL/GenBank/DDBJ whole genome shotgun (WGS) entry which is preliminary data.</text>
</comment>
<dbReference type="GO" id="GO:0003676">
    <property type="term" value="F:nucleic acid binding"/>
    <property type="evidence" value="ECO:0007669"/>
    <property type="project" value="InterPro"/>
</dbReference>
<dbReference type="Pfam" id="PF01844">
    <property type="entry name" value="HNH"/>
    <property type="match status" value="1"/>
</dbReference>
<evidence type="ECO:0000256" key="5">
    <source>
        <dbReference type="SAM" id="MobiDB-lite"/>
    </source>
</evidence>
<dbReference type="InterPro" id="IPR003615">
    <property type="entry name" value="HNH_nuc"/>
</dbReference>
<reference evidence="7 8" key="1">
    <citation type="submission" date="2015-03" db="EMBL/GenBank/DDBJ databases">
        <authorList>
            <person name="McCorrison J."/>
            <person name="Sanka R."/>
            <person name="Adams M."/>
            <person name="Brinkac L."/>
            <person name="Nierman W."/>
            <person name="Sutton G."/>
            <person name="Nelson K."/>
            <person name="Kiedrowski L."/>
            <person name="Guerrero D."/>
            <person name="Bonomo R."/>
        </authorList>
    </citation>
    <scope>NUCLEOTIDE SEQUENCE [LARGE SCALE GENOMIC DNA]</scope>
    <source>
        <strain evidence="7 8">35699</strain>
    </source>
</reference>
<dbReference type="PATRIC" id="fig|1619248.3.peg.5263"/>
<protein>
    <recommendedName>
        <fullName evidence="4">Putative HNH nuclease YajD</fullName>
    </recommendedName>
</protein>
<dbReference type="InterPro" id="IPR002711">
    <property type="entry name" value="HNH"/>
</dbReference>
<gene>
    <name evidence="7" type="ORF">SS37_24735</name>
</gene>
<dbReference type="PANTHER" id="PTHR41286">
    <property type="entry name" value="HNH NUCLEASE YAJD-RELATED"/>
    <property type="match status" value="1"/>
</dbReference>
<dbReference type="CDD" id="cd00085">
    <property type="entry name" value="HNHc"/>
    <property type="match status" value="1"/>
</dbReference>
<evidence type="ECO:0000313" key="8">
    <source>
        <dbReference type="Proteomes" id="UP000033352"/>
    </source>
</evidence>
<evidence type="ECO:0000256" key="2">
    <source>
        <dbReference type="ARBA" id="ARBA00022801"/>
    </source>
</evidence>
<dbReference type="RefSeq" id="WP_001145894.1">
    <property type="nucleotide sequence ID" value="NZ_JZYX01000092.1"/>
</dbReference>
<feature type="compositionally biased region" description="Basic and acidic residues" evidence="5">
    <location>
        <begin position="21"/>
        <end position="44"/>
    </location>
</feature>
<evidence type="ECO:0000256" key="3">
    <source>
        <dbReference type="ARBA" id="ARBA00038412"/>
    </source>
</evidence>
<keyword evidence="7" id="KW-0255">Endonuclease</keyword>
<dbReference type="GO" id="GO:0016787">
    <property type="term" value="F:hydrolase activity"/>
    <property type="evidence" value="ECO:0007669"/>
    <property type="project" value="UniProtKB-KW"/>
</dbReference>
<comment type="similarity">
    <text evidence="3">Belongs to the HNH nuclease family.</text>
</comment>
<organism evidence="7 8">
    <name type="scientific">Enterobacter sichuanensis</name>
    <dbReference type="NCBI Taxonomy" id="2071710"/>
    <lineage>
        <taxon>Bacteria</taxon>
        <taxon>Pseudomonadati</taxon>
        <taxon>Pseudomonadota</taxon>
        <taxon>Gammaproteobacteria</taxon>
        <taxon>Enterobacterales</taxon>
        <taxon>Enterobacteriaceae</taxon>
        <taxon>Enterobacter</taxon>
        <taxon>Enterobacter cloacae complex</taxon>
    </lineage>
</organism>
<dbReference type="Proteomes" id="UP000033352">
    <property type="component" value="Unassembled WGS sequence"/>
</dbReference>
<dbReference type="GO" id="GO:0005829">
    <property type="term" value="C:cytosol"/>
    <property type="evidence" value="ECO:0007669"/>
    <property type="project" value="TreeGrafter"/>
</dbReference>
<dbReference type="GO" id="GO:0008270">
    <property type="term" value="F:zinc ion binding"/>
    <property type="evidence" value="ECO:0007669"/>
    <property type="project" value="InterPro"/>
</dbReference>
<dbReference type="AlphaFoldDB" id="A0A0F0ZXA1"/>
<keyword evidence="2" id="KW-0378">Hydrolase</keyword>
<evidence type="ECO:0000313" key="7">
    <source>
        <dbReference type="EMBL" id="KJN14162.1"/>
    </source>
</evidence>
<evidence type="ECO:0000259" key="6">
    <source>
        <dbReference type="SMART" id="SM00507"/>
    </source>
</evidence>
<proteinExistence type="inferred from homology"/>
<name>A0A0F0ZXA1_9ENTR</name>
<feature type="region of interest" description="Disordered" evidence="5">
    <location>
        <begin position="16"/>
        <end position="44"/>
    </location>
</feature>
<dbReference type="OrthoDB" id="5292295at2"/>